<dbReference type="Proteomes" id="UP000515680">
    <property type="component" value="Chromosome"/>
</dbReference>
<name>A0A6S5TQG7_PSEPU</name>
<protein>
    <recommendedName>
        <fullName evidence="2">Phage tail assembly chaperone-like domain-containing protein</fullName>
    </recommendedName>
</protein>
<sequence length="132" mass="14961">MSVEMKYYKRPDGIGLPFAFHADGSQDAFILPGLVLMTDAEVQEHIERVTAPQALPADSERQWRDAELAALIWLRDRHRDQLEIGVATTLTAEQFSELLVFMQALRDWPQSEAFPDSAQRPVAPPWIADQSQ</sequence>
<evidence type="ECO:0000313" key="3">
    <source>
        <dbReference type="EMBL" id="BBT38944.1"/>
    </source>
</evidence>
<dbReference type="AlphaFoldDB" id="A0A6S5TQG7"/>
<accession>A0A6S5TQG7</accession>
<evidence type="ECO:0000256" key="1">
    <source>
        <dbReference type="SAM" id="MobiDB-lite"/>
    </source>
</evidence>
<proteinExistence type="predicted"/>
<evidence type="ECO:0000259" key="2">
    <source>
        <dbReference type="Pfam" id="PF16778"/>
    </source>
</evidence>
<evidence type="ECO:0000313" key="4">
    <source>
        <dbReference type="Proteomes" id="UP000515680"/>
    </source>
</evidence>
<dbReference type="InterPro" id="IPR031893">
    <property type="entry name" value="Phage_tail_APC"/>
</dbReference>
<feature type="region of interest" description="Disordered" evidence="1">
    <location>
        <begin position="112"/>
        <end position="132"/>
    </location>
</feature>
<dbReference type="Pfam" id="PF16778">
    <property type="entry name" value="Phage_tail_APC"/>
    <property type="match status" value="1"/>
</dbReference>
<dbReference type="EMBL" id="AP022227">
    <property type="protein sequence ID" value="BBT38944.1"/>
    <property type="molecule type" value="Genomic_DNA"/>
</dbReference>
<dbReference type="RefSeq" id="WP_232095214.1">
    <property type="nucleotide sequence ID" value="NZ_AP022227.1"/>
</dbReference>
<organism evidence="3 4">
    <name type="scientific">Pseudomonas putida</name>
    <name type="common">Arthrobacter siderocapsulatus</name>
    <dbReference type="NCBI Taxonomy" id="303"/>
    <lineage>
        <taxon>Bacteria</taxon>
        <taxon>Pseudomonadati</taxon>
        <taxon>Pseudomonadota</taxon>
        <taxon>Gammaproteobacteria</taxon>
        <taxon>Pseudomonadales</taxon>
        <taxon>Pseudomonadaceae</taxon>
        <taxon>Pseudomonas</taxon>
    </lineage>
</organism>
<reference evidence="3 4" key="1">
    <citation type="submission" date="2019-12" db="EMBL/GenBank/DDBJ databases">
        <title>complete genome sequences of Pseudomonas putida str. WP8-W18-CRE-01 isolated from wastewater treatment plant effluent.</title>
        <authorList>
            <person name="Sekizuka T."/>
            <person name="Itokawa K."/>
            <person name="Yatsu K."/>
            <person name="Inamine Y."/>
            <person name="Kuroda M."/>
        </authorList>
    </citation>
    <scope>NUCLEOTIDE SEQUENCE [LARGE SCALE GENOMIC DNA]</scope>
    <source>
        <strain evidence="3 4">WP8-W18-CRE-01</strain>
    </source>
</reference>
<gene>
    <name evidence="3" type="ORF">WP8W18C01_12850</name>
</gene>
<feature type="domain" description="Phage tail assembly chaperone-like" evidence="2">
    <location>
        <begin position="58"/>
        <end position="124"/>
    </location>
</feature>